<dbReference type="SUPFAM" id="SSF56954">
    <property type="entry name" value="Outer membrane efflux proteins (OEP)"/>
    <property type="match status" value="1"/>
</dbReference>
<dbReference type="Pfam" id="PF02321">
    <property type="entry name" value="OEP"/>
    <property type="match status" value="1"/>
</dbReference>
<name>A0A383EA37_9ZZZZ</name>
<dbReference type="GO" id="GO:0015562">
    <property type="term" value="F:efflux transmembrane transporter activity"/>
    <property type="evidence" value="ECO:0007669"/>
    <property type="project" value="InterPro"/>
</dbReference>
<dbReference type="PANTHER" id="PTHR30203">
    <property type="entry name" value="OUTER MEMBRANE CATION EFFLUX PROTEIN"/>
    <property type="match status" value="1"/>
</dbReference>
<dbReference type="AlphaFoldDB" id="A0A383EA37"/>
<protein>
    <submittedName>
        <fullName evidence="1">Uncharacterized protein</fullName>
    </submittedName>
</protein>
<feature type="non-terminal residue" evidence="1">
    <location>
        <position position="1"/>
    </location>
</feature>
<dbReference type="InterPro" id="IPR003423">
    <property type="entry name" value="OMP_efflux"/>
</dbReference>
<dbReference type="InterPro" id="IPR010131">
    <property type="entry name" value="MdtP/NodT-like"/>
</dbReference>
<gene>
    <name evidence="1" type="ORF">METZ01_LOCUS506089</name>
</gene>
<organism evidence="1">
    <name type="scientific">marine metagenome</name>
    <dbReference type="NCBI Taxonomy" id="408172"/>
    <lineage>
        <taxon>unclassified sequences</taxon>
        <taxon>metagenomes</taxon>
        <taxon>ecological metagenomes</taxon>
    </lineage>
</organism>
<reference evidence="1" key="1">
    <citation type="submission" date="2018-05" db="EMBL/GenBank/DDBJ databases">
        <authorList>
            <person name="Lanie J.A."/>
            <person name="Ng W.-L."/>
            <person name="Kazmierczak K.M."/>
            <person name="Andrzejewski T.M."/>
            <person name="Davidsen T.M."/>
            <person name="Wayne K.J."/>
            <person name="Tettelin H."/>
            <person name="Glass J.I."/>
            <person name="Rusch D."/>
            <person name="Podicherti R."/>
            <person name="Tsui H.-C.T."/>
            <person name="Winkler M.E."/>
        </authorList>
    </citation>
    <scope>NUCLEOTIDE SEQUENCE</scope>
</reference>
<accession>A0A383EA37</accession>
<dbReference type="EMBL" id="UINC01223868">
    <property type="protein sequence ID" value="SVE53235.1"/>
    <property type="molecule type" value="Genomic_DNA"/>
</dbReference>
<dbReference type="PANTHER" id="PTHR30203:SF33">
    <property type="entry name" value="BLR4455 PROTEIN"/>
    <property type="match status" value="1"/>
</dbReference>
<proteinExistence type="predicted"/>
<evidence type="ECO:0000313" key="1">
    <source>
        <dbReference type="EMBL" id="SVE53235.1"/>
    </source>
</evidence>
<dbReference type="Gene3D" id="2.20.200.10">
    <property type="entry name" value="Outer membrane efflux proteins (OEP)"/>
    <property type="match status" value="1"/>
</dbReference>
<sequence>TANTGTSTNALRSLLNGDFSVWGLVSNVVAPLWQGGRLRAQIDRAEAQTAEILATYVNTALVAYAEVETTLAAEAFLSDREQHLVVSVEQARAAERLADERYSTGLDAYITVLDSQRSAFQAEADLIAARRLRLDNRVDLYLALGGGFEQLDSLLELTATN</sequence>
<dbReference type="Gene3D" id="1.20.1600.10">
    <property type="entry name" value="Outer membrane efflux proteins (OEP)"/>
    <property type="match status" value="1"/>
</dbReference>